<dbReference type="SUPFAM" id="SSF51395">
    <property type="entry name" value="FMN-linked oxidoreductases"/>
    <property type="match status" value="1"/>
</dbReference>
<gene>
    <name evidence="11" type="primary">pyrD</name>
    <name evidence="13" type="ORF">C8D93_104296</name>
</gene>
<dbReference type="InterPro" id="IPR005719">
    <property type="entry name" value="Dihydroorotate_DH_2"/>
</dbReference>
<feature type="binding site" evidence="11">
    <location>
        <position position="88"/>
    </location>
    <ligand>
        <name>FMN</name>
        <dbReference type="ChEBI" id="CHEBI:58210"/>
    </ligand>
</feature>
<organism evidence="13 14">
    <name type="scientific">Sinimarinibacterium flocculans</name>
    <dbReference type="NCBI Taxonomy" id="985250"/>
    <lineage>
        <taxon>Bacteria</taxon>
        <taxon>Pseudomonadati</taxon>
        <taxon>Pseudomonadota</taxon>
        <taxon>Gammaproteobacteria</taxon>
        <taxon>Nevskiales</taxon>
        <taxon>Nevskiaceae</taxon>
        <taxon>Sinimarinibacterium</taxon>
    </lineage>
</organism>
<evidence type="ECO:0000256" key="3">
    <source>
        <dbReference type="ARBA" id="ARBA00005161"/>
    </source>
</evidence>
<accession>A0A318EAM1</accession>
<protein>
    <recommendedName>
        <fullName evidence="11">Dihydroorotate dehydrogenase (quinone)</fullName>
        <ecNumber evidence="11">1.3.5.2</ecNumber>
    </recommendedName>
    <alternativeName>
        <fullName evidence="11">DHOdehase</fullName>
        <shortName evidence="11">DHOD</shortName>
        <shortName evidence="11">DHODase</shortName>
    </alternativeName>
    <alternativeName>
        <fullName evidence="11">Dihydroorotate oxidase</fullName>
    </alternativeName>
</protein>
<feature type="binding site" evidence="11">
    <location>
        <position position="68"/>
    </location>
    <ligand>
        <name>substrate</name>
    </ligand>
</feature>
<reference evidence="13 14" key="1">
    <citation type="submission" date="2018-04" db="EMBL/GenBank/DDBJ databases">
        <title>Genomic Encyclopedia of Type Strains, Phase IV (KMG-IV): sequencing the most valuable type-strain genomes for metagenomic binning, comparative biology and taxonomic classification.</title>
        <authorList>
            <person name="Goeker M."/>
        </authorList>
    </citation>
    <scope>NUCLEOTIDE SEQUENCE [LARGE SCALE GENOMIC DNA]</scope>
    <source>
        <strain evidence="13 14">DSM 104150</strain>
    </source>
</reference>
<keyword evidence="7 11" id="KW-0665">Pyrimidine biosynthesis</keyword>
<evidence type="ECO:0000256" key="5">
    <source>
        <dbReference type="ARBA" id="ARBA00022630"/>
    </source>
</evidence>
<keyword evidence="9 11" id="KW-0472">Membrane</keyword>
<dbReference type="EC" id="1.3.5.2" evidence="11"/>
<dbReference type="HAMAP" id="MF_00225">
    <property type="entry name" value="DHO_dh_type2"/>
    <property type="match status" value="1"/>
</dbReference>
<evidence type="ECO:0000256" key="4">
    <source>
        <dbReference type="ARBA" id="ARBA00005359"/>
    </source>
</evidence>
<feature type="binding site" evidence="11">
    <location>
        <position position="270"/>
    </location>
    <ligand>
        <name>FMN</name>
        <dbReference type="ChEBI" id="CHEBI:58210"/>
    </ligand>
</feature>
<dbReference type="InterPro" id="IPR012135">
    <property type="entry name" value="Dihydroorotate_DH_1_2"/>
</dbReference>
<dbReference type="GO" id="GO:0005737">
    <property type="term" value="C:cytoplasm"/>
    <property type="evidence" value="ECO:0007669"/>
    <property type="project" value="InterPro"/>
</dbReference>
<dbReference type="NCBIfam" id="TIGR01036">
    <property type="entry name" value="pyrD_sub2"/>
    <property type="match status" value="1"/>
</dbReference>
<proteinExistence type="inferred from homology"/>
<keyword evidence="14" id="KW-1185">Reference proteome</keyword>
<feature type="binding site" evidence="11">
    <location>
        <position position="179"/>
    </location>
    <ligand>
        <name>substrate</name>
    </ligand>
</feature>
<feature type="binding site" evidence="11">
    <location>
        <begin position="64"/>
        <end position="68"/>
    </location>
    <ligand>
        <name>FMN</name>
        <dbReference type="ChEBI" id="CHEBI:58210"/>
    </ligand>
</feature>
<feature type="domain" description="Dihydroorotate dehydrogenase catalytic" evidence="12">
    <location>
        <begin position="49"/>
        <end position="339"/>
    </location>
</feature>
<keyword evidence="11" id="KW-1003">Cell membrane</keyword>
<dbReference type="Gene3D" id="3.20.20.70">
    <property type="entry name" value="Aldolase class I"/>
    <property type="match status" value="1"/>
</dbReference>
<evidence type="ECO:0000256" key="6">
    <source>
        <dbReference type="ARBA" id="ARBA00022643"/>
    </source>
</evidence>
<dbReference type="NCBIfam" id="NF003646">
    <property type="entry name" value="PRK05286.1-4"/>
    <property type="match status" value="1"/>
</dbReference>
<comment type="caution">
    <text evidence="13">The sequence shown here is derived from an EMBL/GenBank/DDBJ whole genome shotgun (WGS) entry which is preliminary data.</text>
</comment>
<comment type="similarity">
    <text evidence="4 11">Belongs to the dihydroorotate dehydrogenase family. Type 2 subfamily.</text>
</comment>
<feature type="binding site" evidence="11">
    <location>
        <position position="174"/>
    </location>
    <ligand>
        <name>FMN</name>
        <dbReference type="ChEBI" id="CHEBI:58210"/>
    </ligand>
</feature>
<feature type="binding site" evidence="11">
    <location>
        <begin position="113"/>
        <end position="117"/>
    </location>
    <ligand>
        <name>substrate</name>
    </ligand>
</feature>
<comment type="catalytic activity">
    <reaction evidence="10 11">
        <text>(S)-dihydroorotate + a quinone = orotate + a quinol</text>
        <dbReference type="Rhea" id="RHEA:30187"/>
        <dbReference type="ChEBI" id="CHEBI:24646"/>
        <dbReference type="ChEBI" id="CHEBI:30839"/>
        <dbReference type="ChEBI" id="CHEBI:30864"/>
        <dbReference type="ChEBI" id="CHEBI:132124"/>
        <dbReference type="EC" id="1.3.5.2"/>
    </reaction>
</comment>
<dbReference type="PIRSF" id="PIRSF000164">
    <property type="entry name" value="DHO_oxidase"/>
    <property type="match status" value="1"/>
</dbReference>
<evidence type="ECO:0000313" key="13">
    <source>
        <dbReference type="EMBL" id="PXV68596.1"/>
    </source>
</evidence>
<name>A0A318EAM1_9GAMM</name>
<comment type="function">
    <text evidence="1 11">Catalyzes the conversion of dihydroorotate to orotate with quinone as electron acceptor.</text>
</comment>
<feature type="binding site" evidence="11">
    <location>
        <begin position="320"/>
        <end position="321"/>
    </location>
    <ligand>
        <name>FMN</name>
        <dbReference type="ChEBI" id="CHEBI:58210"/>
    </ligand>
</feature>
<evidence type="ECO:0000256" key="11">
    <source>
        <dbReference type="HAMAP-Rule" id="MF_00225"/>
    </source>
</evidence>
<dbReference type="Proteomes" id="UP000248330">
    <property type="component" value="Unassembled WGS sequence"/>
</dbReference>
<feature type="binding site" evidence="11">
    <location>
        <position position="219"/>
    </location>
    <ligand>
        <name>FMN</name>
        <dbReference type="ChEBI" id="CHEBI:58210"/>
    </ligand>
</feature>
<dbReference type="PROSITE" id="PS00911">
    <property type="entry name" value="DHODEHASE_1"/>
    <property type="match status" value="1"/>
</dbReference>
<evidence type="ECO:0000313" key="14">
    <source>
        <dbReference type="Proteomes" id="UP000248330"/>
    </source>
</evidence>
<comment type="subcellular location">
    <subcellularLocation>
        <location evidence="11">Cell membrane</location>
        <topology evidence="11">Peripheral membrane protein</topology>
    </subcellularLocation>
    <subcellularLocation>
        <location evidence="2">Membrane</location>
    </subcellularLocation>
</comment>
<comment type="pathway">
    <text evidence="3 11">Pyrimidine metabolism; UMP biosynthesis via de novo pathway; orotate from (S)-dihydroorotate (quinone route): step 1/1.</text>
</comment>
<dbReference type="GO" id="GO:0106430">
    <property type="term" value="F:dihydroorotate dehydrogenase (quinone) activity"/>
    <property type="evidence" value="ECO:0007669"/>
    <property type="project" value="UniProtKB-EC"/>
</dbReference>
<dbReference type="GO" id="GO:0044205">
    <property type="term" value="P:'de novo' UMP biosynthetic process"/>
    <property type="evidence" value="ECO:0007669"/>
    <property type="project" value="UniProtKB-UniRule"/>
</dbReference>
<dbReference type="InterPro" id="IPR050074">
    <property type="entry name" value="DHO_dehydrogenase"/>
</dbReference>
<dbReference type="AlphaFoldDB" id="A0A318EAM1"/>
<feature type="binding site" evidence="11">
    <location>
        <begin position="248"/>
        <end position="249"/>
    </location>
    <ligand>
        <name>substrate</name>
    </ligand>
</feature>
<feature type="active site" description="Nucleophile" evidence="11">
    <location>
        <position position="177"/>
    </location>
</feature>
<evidence type="ECO:0000256" key="8">
    <source>
        <dbReference type="ARBA" id="ARBA00023002"/>
    </source>
</evidence>
<keyword evidence="6 11" id="KW-0288">FMN</keyword>
<evidence type="ECO:0000256" key="10">
    <source>
        <dbReference type="ARBA" id="ARBA00048639"/>
    </source>
</evidence>
<dbReference type="Pfam" id="PF01180">
    <property type="entry name" value="DHO_dh"/>
    <property type="match status" value="1"/>
</dbReference>
<comment type="cofactor">
    <cofactor evidence="11">
        <name>FMN</name>
        <dbReference type="ChEBI" id="CHEBI:58210"/>
    </cofactor>
    <text evidence="11">Binds 1 FMN per subunit.</text>
</comment>
<sequence length="341" mass="36912">MIPMLYRTARNLLFCLDAEQAHELTLDLFRRAPLLATAPFRGRVPSAPVDLLGLRFPNRVGLAAGLDKNGECLRAWQALGFGFVEIGTVTPRPQPGNPRPRMFRLPEHEALINRLGFNNKGVDHLLRCVAESDYDGVLGINIGKNFDTPIERADEDYLSCLRKVYAAASYVTVNISSPNTRNLRELQQAERLRGLLSALGAERARLAQEHGRHCPILVKIAPDVSAAELDGIATAARECGIDGLIATNTTIERPGLDGVPLASETGGLSGAPLRPLADETLQQLRRRVGADFPLVGVGGILGAADARRKREAGADLVQIYTGFIYRGPGLIADCARALADR</sequence>
<dbReference type="InterPro" id="IPR013785">
    <property type="entry name" value="Aldolase_TIM"/>
</dbReference>
<dbReference type="GO" id="GO:0006207">
    <property type="term" value="P:'de novo' pyrimidine nucleobase biosynthetic process"/>
    <property type="evidence" value="ECO:0007669"/>
    <property type="project" value="UniProtKB-UniRule"/>
</dbReference>
<dbReference type="NCBIfam" id="NF003644">
    <property type="entry name" value="PRK05286.1-1"/>
    <property type="match status" value="1"/>
</dbReference>
<dbReference type="PANTHER" id="PTHR48109">
    <property type="entry name" value="DIHYDROOROTATE DEHYDROGENASE (QUINONE), MITOCHONDRIAL-RELATED"/>
    <property type="match status" value="1"/>
</dbReference>
<dbReference type="UniPathway" id="UPA00070">
    <property type="reaction ID" value="UER00946"/>
</dbReference>
<dbReference type="EMBL" id="QICN01000004">
    <property type="protein sequence ID" value="PXV68596.1"/>
    <property type="molecule type" value="Genomic_DNA"/>
</dbReference>
<feature type="binding site" evidence="11">
    <location>
        <position position="247"/>
    </location>
    <ligand>
        <name>FMN</name>
        <dbReference type="ChEBI" id="CHEBI:58210"/>
    </ligand>
</feature>
<feature type="binding site" evidence="11">
    <location>
        <position position="174"/>
    </location>
    <ligand>
        <name>substrate</name>
    </ligand>
</feature>
<dbReference type="CDD" id="cd04738">
    <property type="entry name" value="DHOD_2_like"/>
    <property type="match status" value="1"/>
</dbReference>
<dbReference type="NCBIfam" id="NF003645">
    <property type="entry name" value="PRK05286.1-2"/>
    <property type="match status" value="1"/>
</dbReference>
<keyword evidence="8 11" id="KW-0560">Oxidoreductase</keyword>
<feature type="binding site" evidence="11">
    <location>
        <position position="141"/>
    </location>
    <ligand>
        <name>FMN</name>
        <dbReference type="ChEBI" id="CHEBI:58210"/>
    </ligand>
</feature>
<evidence type="ECO:0000259" key="12">
    <source>
        <dbReference type="Pfam" id="PF01180"/>
    </source>
</evidence>
<evidence type="ECO:0000256" key="7">
    <source>
        <dbReference type="ARBA" id="ARBA00022975"/>
    </source>
</evidence>
<dbReference type="NCBIfam" id="NF003652">
    <property type="entry name" value="PRK05286.2-5"/>
    <property type="match status" value="1"/>
</dbReference>
<dbReference type="PANTHER" id="PTHR48109:SF4">
    <property type="entry name" value="DIHYDROOROTATE DEHYDROGENASE (QUINONE), MITOCHONDRIAL"/>
    <property type="match status" value="1"/>
</dbReference>
<evidence type="ECO:0000256" key="2">
    <source>
        <dbReference type="ARBA" id="ARBA00004370"/>
    </source>
</evidence>
<evidence type="ECO:0000256" key="9">
    <source>
        <dbReference type="ARBA" id="ARBA00023136"/>
    </source>
</evidence>
<keyword evidence="5 11" id="KW-0285">Flavoprotein</keyword>
<dbReference type="InterPro" id="IPR005720">
    <property type="entry name" value="Dihydroorotate_DH_cat"/>
</dbReference>
<comment type="subunit">
    <text evidence="11">Monomer.</text>
</comment>
<evidence type="ECO:0000256" key="1">
    <source>
        <dbReference type="ARBA" id="ARBA00003125"/>
    </source>
</evidence>
<dbReference type="GO" id="GO:0005886">
    <property type="term" value="C:plasma membrane"/>
    <property type="evidence" value="ECO:0007669"/>
    <property type="project" value="UniProtKB-SubCell"/>
</dbReference>
<feature type="binding site" evidence="11">
    <location>
        <position position="299"/>
    </location>
    <ligand>
        <name>FMN</name>
        <dbReference type="ChEBI" id="CHEBI:58210"/>
    </ligand>
</feature>
<dbReference type="InterPro" id="IPR001295">
    <property type="entry name" value="Dihydroorotate_DH_CS"/>
</dbReference>